<organism evidence="7 8">
    <name type="scientific">Cytophaga hutchinsonii (strain ATCC 33406 / DSM 1761 / CIP 103989 / NBRC 15051 / NCIMB 9469 / D465)</name>
    <dbReference type="NCBI Taxonomy" id="269798"/>
    <lineage>
        <taxon>Bacteria</taxon>
        <taxon>Pseudomonadati</taxon>
        <taxon>Bacteroidota</taxon>
        <taxon>Cytophagia</taxon>
        <taxon>Cytophagales</taxon>
        <taxon>Cytophagaceae</taxon>
        <taxon>Cytophaga</taxon>
    </lineage>
</organism>
<proteinExistence type="predicted"/>
<dbReference type="Proteomes" id="UP000001822">
    <property type="component" value="Chromosome"/>
</dbReference>
<dbReference type="SMART" id="SM00847">
    <property type="entry name" value="HA2"/>
    <property type="match status" value="1"/>
</dbReference>
<feature type="domain" description="Helicase ATP-binding" evidence="5">
    <location>
        <begin position="20"/>
        <end position="184"/>
    </location>
</feature>
<dbReference type="Pfam" id="PF00271">
    <property type="entry name" value="Helicase_C"/>
    <property type="match status" value="1"/>
</dbReference>
<dbReference type="Gene3D" id="3.40.50.300">
    <property type="entry name" value="P-loop containing nucleotide triphosphate hydrolases"/>
    <property type="match status" value="2"/>
</dbReference>
<evidence type="ECO:0000256" key="4">
    <source>
        <dbReference type="ARBA" id="ARBA00022840"/>
    </source>
</evidence>
<sequence>MKYTIPTTTLPVQEIVPQVINHFQDNTTLIVKAPPGAGKSTLLPLTFLNESWLEGKKIIVLEPRRLAAKTIATRMSQLLGEQAGETVGYRIRFETKISDKTRIEVVTEGILTRMLQTDNTLKDVALVIFDEFHERSIHADVALALCREAQLTKRNDLRLLIMSATMDLPELSAKLKAKIIESEGRQYPVEIHYTGVTDMHLLPELTARVVSKASKDNKGDILVFLPGQAEINACRDLLDNKLSNTVVHTLYGQLPFAQQQAALLPDQTGKRKVVLATSIAETSLTIEGVTTVVDSGFGKRSKFDPQSGLSRLETVNISVDAADQRAGRAGRLSAGTCYRMWSKAQHETLQKHHQPEIEITDLSSLVLEMAVWGISNIYNMVWLTPPPQSHVKQAKETLHYIDALDRNKVTAHGKKIHQLPCNPRIAHMLLMAEKLEQEALATDIAAIIEEKDPLTIKEAGVDINERIKALRRFRRNDGKGRAFGLIERVARSYRDLMEIEVENEGFDSFMTGLLLAHAYPERVAFARPGNQSQFQLANGTYAQFSHKDSLSRESWVSVSHIDAREGTGKIFMASPLNPKDLKGMVKTAVSVHWDLISNDLIVHTELRIGKIVLKSFPMDDPTDEERSRALCDVVKKDGRELLHFTPEFEQWQAAMFRAQQQHPLAQFPDVDTESLLLTCDDWLTPFADEIEEKDDLKKLDLLQIISARIPKELLKLVD</sequence>
<dbReference type="NCBIfam" id="TIGR01970">
    <property type="entry name" value="DEAH_box_HrpB"/>
    <property type="match status" value="1"/>
</dbReference>
<dbReference type="EMBL" id="CP000383">
    <property type="protein sequence ID" value="ABG59745.1"/>
    <property type="molecule type" value="Genomic_DNA"/>
</dbReference>
<reference evidence="7 8" key="1">
    <citation type="journal article" date="2007" name="Appl. Environ. Microbiol.">
        <title>Genome sequence of the cellulolytic gliding bacterium Cytophaga hutchinsonii.</title>
        <authorList>
            <person name="Xie G."/>
            <person name="Bruce D.C."/>
            <person name="Challacombe J.F."/>
            <person name="Chertkov O."/>
            <person name="Detter J.C."/>
            <person name="Gilna P."/>
            <person name="Han C.S."/>
            <person name="Lucas S."/>
            <person name="Misra M."/>
            <person name="Myers G.L."/>
            <person name="Richardson P."/>
            <person name="Tapia R."/>
            <person name="Thayer N."/>
            <person name="Thompson L.S."/>
            <person name="Brettin T.S."/>
            <person name="Henrissat B."/>
            <person name="Wilson D.B."/>
            <person name="McBride M.J."/>
        </authorList>
    </citation>
    <scope>NUCLEOTIDE SEQUENCE [LARGE SCALE GENOMIC DNA]</scope>
    <source>
        <strain evidence="8">ATCC 33406 / DSM 1761 / CIP 103989 / NBRC 15051 / NCIMB 9469 / D465</strain>
    </source>
</reference>
<dbReference type="InterPro" id="IPR014001">
    <property type="entry name" value="Helicase_ATP-bd"/>
</dbReference>
<keyword evidence="2" id="KW-0378">Hydrolase</keyword>
<dbReference type="AlphaFoldDB" id="A0A6N4STI0"/>
<dbReference type="InterPro" id="IPR010225">
    <property type="entry name" value="HrpB"/>
</dbReference>
<dbReference type="InterPro" id="IPR049614">
    <property type="entry name" value="HrpB_DEXH"/>
</dbReference>
<dbReference type="SMART" id="SM00487">
    <property type="entry name" value="DEXDc"/>
    <property type="match status" value="1"/>
</dbReference>
<evidence type="ECO:0000256" key="2">
    <source>
        <dbReference type="ARBA" id="ARBA00022801"/>
    </source>
</evidence>
<dbReference type="GO" id="GO:0004386">
    <property type="term" value="F:helicase activity"/>
    <property type="evidence" value="ECO:0007669"/>
    <property type="project" value="UniProtKB-KW"/>
</dbReference>
<dbReference type="PANTHER" id="PTHR43519">
    <property type="entry name" value="ATP-DEPENDENT RNA HELICASE HRPB"/>
    <property type="match status" value="1"/>
</dbReference>
<dbReference type="InterPro" id="IPR001650">
    <property type="entry name" value="Helicase_C-like"/>
</dbReference>
<dbReference type="InterPro" id="IPR027417">
    <property type="entry name" value="P-loop_NTPase"/>
</dbReference>
<dbReference type="SMART" id="SM00490">
    <property type="entry name" value="HELICc"/>
    <property type="match status" value="1"/>
</dbReference>
<dbReference type="PROSITE" id="PS51194">
    <property type="entry name" value="HELICASE_CTER"/>
    <property type="match status" value="1"/>
</dbReference>
<gene>
    <name evidence="7" type="primary">hrpA</name>
    <name evidence="7" type="ordered locus">CHU_2491</name>
</gene>
<evidence type="ECO:0000259" key="5">
    <source>
        <dbReference type="PROSITE" id="PS51192"/>
    </source>
</evidence>
<dbReference type="Pfam" id="PF00270">
    <property type="entry name" value="DEAD"/>
    <property type="match status" value="1"/>
</dbReference>
<dbReference type="KEGG" id="chu:CHU_2491"/>
<accession>A0A6N4STI0</accession>
<name>A0A6N4STI0_CYTH3</name>
<evidence type="ECO:0000313" key="7">
    <source>
        <dbReference type="EMBL" id="ABG59745.1"/>
    </source>
</evidence>
<evidence type="ECO:0000259" key="6">
    <source>
        <dbReference type="PROSITE" id="PS51194"/>
    </source>
</evidence>
<dbReference type="PANTHER" id="PTHR43519:SF1">
    <property type="entry name" value="ATP-DEPENDENT RNA HELICASE HRPB"/>
    <property type="match status" value="1"/>
</dbReference>
<dbReference type="CDD" id="cd17990">
    <property type="entry name" value="DEXHc_HrpB"/>
    <property type="match status" value="1"/>
</dbReference>
<evidence type="ECO:0000256" key="3">
    <source>
        <dbReference type="ARBA" id="ARBA00022806"/>
    </source>
</evidence>
<feature type="domain" description="Helicase C-terminal" evidence="6">
    <location>
        <begin position="201"/>
        <end position="373"/>
    </location>
</feature>
<evidence type="ECO:0000313" key="8">
    <source>
        <dbReference type="Proteomes" id="UP000001822"/>
    </source>
</evidence>
<dbReference type="OrthoDB" id="9808833at2"/>
<dbReference type="Gene3D" id="1.20.120.1080">
    <property type="match status" value="1"/>
</dbReference>
<dbReference type="InterPro" id="IPR007502">
    <property type="entry name" value="Helicase-assoc_dom"/>
</dbReference>
<dbReference type="RefSeq" id="WP_011585859.1">
    <property type="nucleotide sequence ID" value="NC_008255.1"/>
</dbReference>
<keyword evidence="1" id="KW-0547">Nucleotide-binding</keyword>
<dbReference type="CDD" id="cd18791">
    <property type="entry name" value="SF2_C_RHA"/>
    <property type="match status" value="1"/>
</dbReference>
<evidence type="ECO:0000256" key="1">
    <source>
        <dbReference type="ARBA" id="ARBA00022741"/>
    </source>
</evidence>
<dbReference type="GO" id="GO:0003676">
    <property type="term" value="F:nucleic acid binding"/>
    <property type="evidence" value="ECO:0007669"/>
    <property type="project" value="InterPro"/>
</dbReference>
<keyword evidence="3 7" id="KW-0347">Helicase</keyword>
<dbReference type="PROSITE" id="PS51192">
    <property type="entry name" value="HELICASE_ATP_BIND_1"/>
    <property type="match status" value="1"/>
</dbReference>
<dbReference type="GO" id="GO:0016787">
    <property type="term" value="F:hydrolase activity"/>
    <property type="evidence" value="ECO:0007669"/>
    <property type="project" value="UniProtKB-KW"/>
</dbReference>
<dbReference type="InterPro" id="IPR011545">
    <property type="entry name" value="DEAD/DEAH_box_helicase_dom"/>
</dbReference>
<dbReference type="GO" id="GO:0005524">
    <property type="term" value="F:ATP binding"/>
    <property type="evidence" value="ECO:0007669"/>
    <property type="project" value="UniProtKB-KW"/>
</dbReference>
<dbReference type="FunFam" id="3.40.50.300:FF:002125">
    <property type="entry name" value="ATP-dependent helicase HrpB"/>
    <property type="match status" value="1"/>
</dbReference>
<protein>
    <submittedName>
        <fullName evidence="7">ATP-dependent helicase</fullName>
    </submittedName>
</protein>
<dbReference type="SUPFAM" id="SSF52540">
    <property type="entry name" value="P-loop containing nucleoside triphosphate hydrolases"/>
    <property type="match status" value="1"/>
</dbReference>
<keyword evidence="8" id="KW-1185">Reference proteome</keyword>
<keyword evidence="4" id="KW-0067">ATP-binding</keyword>